<dbReference type="InterPro" id="IPR001841">
    <property type="entry name" value="Znf_RING"/>
</dbReference>
<keyword evidence="1 4" id="KW-0479">Metal-binding</keyword>
<reference evidence="7" key="1">
    <citation type="submission" date="2020-08" db="EMBL/GenBank/DDBJ databases">
        <title>Multicomponent nature underlies the extraordinary mechanical properties of spider dragline silk.</title>
        <authorList>
            <person name="Kono N."/>
            <person name="Nakamura H."/>
            <person name="Mori M."/>
            <person name="Yoshida Y."/>
            <person name="Ohtoshi R."/>
            <person name="Malay A.D."/>
            <person name="Moran D.A.P."/>
            <person name="Tomita M."/>
            <person name="Numata K."/>
            <person name="Arakawa K."/>
        </authorList>
    </citation>
    <scope>NUCLEOTIDE SEQUENCE</scope>
</reference>
<proteinExistence type="predicted"/>
<evidence type="ECO:0000256" key="4">
    <source>
        <dbReference type="PROSITE-ProRule" id="PRU00175"/>
    </source>
</evidence>
<keyword evidence="5" id="KW-0175">Coiled coil</keyword>
<dbReference type="GO" id="GO:0007129">
    <property type="term" value="P:homologous chromosome pairing at meiosis"/>
    <property type="evidence" value="ECO:0007669"/>
    <property type="project" value="TreeGrafter"/>
</dbReference>
<evidence type="ECO:0000256" key="3">
    <source>
        <dbReference type="ARBA" id="ARBA00023254"/>
    </source>
</evidence>
<dbReference type="OrthoDB" id="6369009at2759"/>
<gene>
    <name evidence="7" type="primary">Rnf212</name>
    <name evidence="7" type="ORF">NPIL_369711</name>
</gene>
<keyword evidence="3" id="KW-0469">Meiosis</keyword>
<dbReference type="GO" id="GO:0007131">
    <property type="term" value="P:reciprocal meiotic recombination"/>
    <property type="evidence" value="ECO:0007669"/>
    <property type="project" value="InterPro"/>
</dbReference>
<evidence type="ECO:0000313" key="7">
    <source>
        <dbReference type="EMBL" id="GFS75922.1"/>
    </source>
</evidence>
<dbReference type="GO" id="GO:0016925">
    <property type="term" value="P:protein sumoylation"/>
    <property type="evidence" value="ECO:0007669"/>
    <property type="project" value="TreeGrafter"/>
</dbReference>
<keyword evidence="7" id="KW-0436">Ligase</keyword>
<keyword evidence="2" id="KW-0862">Zinc</keyword>
<dbReference type="InterPro" id="IPR042123">
    <property type="entry name" value="Zip3/RNF212-like"/>
</dbReference>
<feature type="coiled-coil region" evidence="5">
    <location>
        <begin position="101"/>
        <end position="138"/>
    </location>
</feature>
<accession>A0A8X6MST6</accession>
<protein>
    <submittedName>
        <fullName evidence="7">Putative E3 SUMO-protein ligase RNF212</fullName>
    </submittedName>
</protein>
<evidence type="ECO:0000313" key="8">
    <source>
        <dbReference type="Proteomes" id="UP000887013"/>
    </source>
</evidence>
<evidence type="ECO:0000259" key="6">
    <source>
        <dbReference type="PROSITE" id="PS50089"/>
    </source>
</evidence>
<dbReference type="PANTHER" id="PTHR22663:SF17">
    <property type="entry name" value="RING FINGER PROTEIN NARYA-RELATED"/>
    <property type="match status" value="1"/>
</dbReference>
<organism evidence="7 8">
    <name type="scientific">Nephila pilipes</name>
    <name type="common">Giant wood spider</name>
    <name type="synonym">Nephila maculata</name>
    <dbReference type="NCBI Taxonomy" id="299642"/>
    <lineage>
        <taxon>Eukaryota</taxon>
        <taxon>Metazoa</taxon>
        <taxon>Ecdysozoa</taxon>
        <taxon>Arthropoda</taxon>
        <taxon>Chelicerata</taxon>
        <taxon>Arachnida</taxon>
        <taxon>Araneae</taxon>
        <taxon>Araneomorphae</taxon>
        <taxon>Entelegynae</taxon>
        <taxon>Araneoidea</taxon>
        <taxon>Nephilidae</taxon>
        <taxon>Nephila</taxon>
    </lineage>
</organism>
<name>A0A8X6MST6_NEPPI</name>
<keyword evidence="8" id="KW-1185">Reference proteome</keyword>
<dbReference type="CDD" id="cd16560">
    <property type="entry name" value="RING-HC_RNF212-like"/>
    <property type="match status" value="1"/>
</dbReference>
<dbReference type="GO" id="GO:0000795">
    <property type="term" value="C:synaptonemal complex"/>
    <property type="evidence" value="ECO:0007669"/>
    <property type="project" value="InterPro"/>
</dbReference>
<comment type="caution">
    <text evidence="7">The sequence shown here is derived from an EMBL/GenBank/DDBJ whole genome shotgun (WGS) entry which is preliminary data.</text>
</comment>
<evidence type="ECO:0000256" key="2">
    <source>
        <dbReference type="ARBA" id="ARBA00022833"/>
    </source>
</evidence>
<dbReference type="Proteomes" id="UP000887013">
    <property type="component" value="Unassembled WGS sequence"/>
</dbReference>
<sequence>MEWIHCNNCFGLPDSEKNFYLTSCGHIYCRDCEEQCARSQCKLCGNQCSTIMLSSSLKPDVQMYFTDPDDLLRKKLKEVHQVSEFQKNHRARLLAHQRKQLKKFKSVKEDFRKLLKNLKDLDCERKRLSQENDALKKYIMMQRSLNLESTATGNKGHSKSNYDGAPSHSNLDSILSKFADKIDSSKSHSGLPQRMCVITPPMNGKLGVIYGTPSPSTVMKKLNLSGPQSNESLSRKSVIQLDTPFSSPTSVQSKNSMFLTPQTPATLSPNDLYKSPTDQESKFLQCQKISRKKLVVHPFSPND</sequence>
<keyword evidence="1 4" id="KW-0863">Zinc-finger</keyword>
<dbReference type="EMBL" id="BMAW01001851">
    <property type="protein sequence ID" value="GFS75922.1"/>
    <property type="molecule type" value="Genomic_DNA"/>
</dbReference>
<dbReference type="GO" id="GO:0016874">
    <property type="term" value="F:ligase activity"/>
    <property type="evidence" value="ECO:0007669"/>
    <property type="project" value="UniProtKB-KW"/>
</dbReference>
<dbReference type="PROSITE" id="PS50089">
    <property type="entry name" value="ZF_RING_2"/>
    <property type="match status" value="1"/>
</dbReference>
<dbReference type="GO" id="GO:0008270">
    <property type="term" value="F:zinc ion binding"/>
    <property type="evidence" value="ECO:0007669"/>
    <property type="project" value="UniProtKB-KW"/>
</dbReference>
<dbReference type="SUPFAM" id="SSF57850">
    <property type="entry name" value="RING/U-box"/>
    <property type="match status" value="1"/>
</dbReference>
<evidence type="ECO:0000256" key="5">
    <source>
        <dbReference type="SAM" id="Coils"/>
    </source>
</evidence>
<evidence type="ECO:0000256" key="1">
    <source>
        <dbReference type="ARBA" id="ARBA00022771"/>
    </source>
</evidence>
<dbReference type="Pfam" id="PF14634">
    <property type="entry name" value="zf-RING_5"/>
    <property type="match status" value="1"/>
</dbReference>
<dbReference type="AlphaFoldDB" id="A0A8X6MST6"/>
<feature type="domain" description="RING-type" evidence="6">
    <location>
        <begin position="6"/>
        <end position="44"/>
    </location>
</feature>
<dbReference type="GO" id="GO:0019789">
    <property type="term" value="F:SUMO transferase activity"/>
    <property type="evidence" value="ECO:0007669"/>
    <property type="project" value="InterPro"/>
</dbReference>
<dbReference type="PANTHER" id="PTHR22663">
    <property type="entry name" value="RING FINGER PROTEIN NARYA-RELATED"/>
    <property type="match status" value="1"/>
</dbReference>